<dbReference type="Pfam" id="PF16916">
    <property type="entry name" value="ZT_dimer"/>
    <property type="match status" value="1"/>
</dbReference>
<keyword evidence="6 7" id="KW-0472">Membrane</keyword>
<feature type="transmembrane region" description="Helical" evidence="7">
    <location>
        <begin position="25"/>
        <end position="47"/>
    </location>
</feature>
<name>A0A9D1PS01_9FIRM</name>
<dbReference type="SUPFAM" id="SSF160240">
    <property type="entry name" value="Cation efflux protein cytoplasmic domain-like"/>
    <property type="match status" value="1"/>
</dbReference>
<dbReference type="AlphaFoldDB" id="A0A9D1PS01"/>
<dbReference type="InterPro" id="IPR036837">
    <property type="entry name" value="Cation_efflux_CTD_sf"/>
</dbReference>
<reference evidence="10" key="1">
    <citation type="journal article" date="2021" name="PeerJ">
        <title>Extensive microbial diversity within the chicken gut microbiome revealed by metagenomics and culture.</title>
        <authorList>
            <person name="Gilroy R."/>
            <person name="Ravi A."/>
            <person name="Getino M."/>
            <person name="Pursley I."/>
            <person name="Horton D.L."/>
            <person name="Alikhan N.F."/>
            <person name="Baker D."/>
            <person name="Gharbi K."/>
            <person name="Hall N."/>
            <person name="Watson M."/>
            <person name="Adriaenssens E.M."/>
            <person name="Foster-Nyarko E."/>
            <person name="Jarju S."/>
            <person name="Secka A."/>
            <person name="Antonio M."/>
            <person name="Oren A."/>
            <person name="Chaudhuri R.R."/>
            <person name="La Ragione R."/>
            <person name="Hildebrand F."/>
            <person name="Pallen M.J."/>
        </authorList>
    </citation>
    <scope>NUCLEOTIDE SEQUENCE</scope>
    <source>
        <strain evidence="10">5790</strain>
    </source>
</reference>
<organism evidence="10 11">
    <name type="scientific">Candidatus Monoglobus merdigallinarum</name>
    <dbReference type="NCBI Taxonomy" id="2838698"/>
    <lineage>
        <taxon>Bacteria</taxon>
        <taxon>Bacillati</taxon>
        <taxon>Bacillota</taxon>
        <taxon>Clostridia</taxon>
        <taxon>Monoglobales</taxon>
        <taxon>Monoglobaceae</taxon>
        <taxon>Monoglobus</taxon>
    </lineage>
</organism>
<dbReference type="Proteomes" id="UP000824162">
    <property type="component" value="Unassembled WGS sequence"/>
</dbReference>
<dbReference type="PANTHER" id="PTHR43840:SF15">
    <property type="entry name" value="MITOCHONDRIAL METAL TRANSPORTER 1-RELATED"/>
    <property type="match status" value="1"/>
</dbReference>
<dbReference type="InterPro" id="IPR027469">
    <property type="entry name" value="Cation_efflux_TMD_sf"/>
</dbReference>
<sequence length="390" mass="42871">MIDLLSRLFIKDQNDFKNPKVRQKYGVLCGAAGIALNLLLFAGKIFAGLLSNSIAITADAFNNLSDAGSSIITLIGFRMAGQNPDPDHPFGHGRIEYISGLLVSIIILVMAFELIKSSVEKIFNPEELTYSPVILAILLASILVKLYMAYYNRRISKKINSSAMMATAVDSLSDSLATTVVLASTLVAHFTGLKIDAYCGVLVGLFICYAGINAARDTINPLLGQAPDPEFVKQVNDIVLSYDGIIGIHDMIVHNYGPGRVLISLHAEVPADGDILAIHDMIDLIEHRLHDTLHCSAVIHMDPICIGDEETSRLSKIVEGYLKDIDPAITMHDFRIVKGPTHTNVIFDIVVPYNFHIPDNEIVKLLSERIQNENPNHFAVIEVDKQYVKP</sequence>
<dbReference type="SUPFAM" id="SSF161111">
    <property type="entry name" value="Cation efflux protein transmembrane domain-like"/>
    <property type="match status" value="1"/>
</dbReference>
<feature type="transmembrane region" description="Helical" evidence="7">
    <location>
        <begin position="97"/>
        <end position="115"/>
    </location>
</feature>
<gene>
    <name evidence="10" type="ORF">H9900_03430</name>
</gene>
<dbReference type="Gene3D" id="1.20.1510.10">
    <property type="entry name" value="Cation efflux protein transmembrane domain"/>
    <property type="match status" value="1"/>
</dbReference>
<dbReference type="InterPro" id="IPR027470">
    <property type="entry name" value="Cation_efflux_CTD"/>
</dbReference>
<dbReference type="GO" id="GO:0016020">
    <property type="term" value="C:membrane"/>
    <property type="evidence" value="ECO:0007669"/>
    <property type="project" value="UniProtKB-SubCell"/>
</dbReference>
<feature type="transmembrane region" description="Helical" evidence="7">
    <location>
        <begin position="130"/>
        <end position="150"/>
    </location>
</feature>
<dbReference type="EMBL" id="DXIJ01000066">
    <property type="protein sequence ID" value="HIV85844.1"/>
    <property type="molecule type" value="Genomic_DNA"/>
</dbReference>
<dbReference type="PANTHER" id="PTHR43840">
    <property type="entry name" value="MITOCHONDRIAL METAL TRANSPORTER 1-RELATED"/>
    <property type="match status" value="1"/>
</dbReference>
<comment type="similarity">
    <text evidence="2">Belongs to the cation diffusion facilitator (CDF) transporter (TC 2.A.4) family.</text>
</comment>
<evidence type="ECO:0000313" key="11">
    <source>
        <dbReference type="Proteomes" id="UP000824162"/>
    </source>
</evidence>
<dbReference type="Pfam" id="PF01545">
    <property type="entry name" value="Cation_efflux"/>
    <property type="match status" value="1"/>
</dbReference>
<evidence type="ECO:0000256" key="1">
    <source>
        <dbReference type="ARBA" id="ARBA00004141"/>
    </source>
</evidence>
<evidence type="ECO:0000256" key="7">
    <source>
        <dbReference type="SAM" id="Phobius"/>
    </source>
</evidence>
<proteinExistence type="inferred from homology"/>
<protein>
    <submittedName>
        <fullName evidence="10">Cation diffusion facilitator family transporter</fullName>
    </submittedName>
</protein>
<dbReference type="Gene3D" id="3.30.70.1350">
    <property type="entry name" value="Cation efflux protein, cytoplasmic domain"/>
    <property type="match status" value="1"/>
</dbReference>
<keyword evidence="4 7" id="KW-0812">Transmembrane</keyword>
<evidence type="ECO:0000313" key="10">
    <source>
        <dbReference type="EMBL" id="HIV85844.1"/>
    </source>
</evidence>
<keyword evidence="3" id="KW-0813">Transport</keyword>
<feature type="domain" description="Cation efflux protein transmembrane" evidence="8">
    <location>
        <begin position="33"/>
        <end position="223"/>
    </location>
</feature>
<evidence type="ECO:0000259" key="9">
    <source>
        <dbReference type="Pfam" id="PF16916"/>
    </source>
</evidence>
<feature type="domain" description="Cation efflux protein cytoplasmic" evidence="9">
    <location>
        <begin position="227"/>
        <end position="303"/>
    </location>
</feature>
<dbReference type="FunFam" id="1.20.1510.10:FF:000006">
    <property type="entry name" value="Divalent cation efflux transporter"/>
    <property type="match status" value="1"/>
</dbReference>
<evidence type="ECO:0000256" key="2">
    <source>
        <dbReference type="ARBA" id="ARBA00008114"/>
    </source>
</evidence>
<comment type="subcellular location">
    <subcellularLocation>
        <location evidence="1">Membrane</location>
        <topology evidence="1">Multi-pass membrane protein</topology>
    </subcellularLocation>
</comment>
<evidence type="ECO:0000256" key="5">
    <source>
        <dbReference type="ARBA" id="ARBA00022989"/>
    </source>
</evidence>
<dbReference type="GO" id="GO:0008324">
    <property type="term" value="F:monoatomic cation transmembrane transporter activity"/>
    <property type="evidence" value="ECO:0007669"/>
    <property type="project" value="InterPro"/>
</dbReference>
<dbReference type="InterPro" id="IPR002524">
    <property type="entry name" value="Cation_efflux"/>
</dbReference>
<comment type="caution">
    <text evidence="10">The sequence shown here is derived from an EMBL/GenBank/DDBJ whole genome shotgun (WGS) entry which is preliminary data.</text>
</comment>
<evidence type="ECO:0000256" key="3">
    <source>
        <dbReference type="ARBA" id="ARBA00022448"/>
    </source>
</evidence>
<accession>A0A9D1PS01</accession>
<reference evidence="10" key="2">
    <citation type="submission" date="2021-04" db="EMBL/GenBank/DDBJ databases">
        <authorList>
            <person name="Gilroy R."/>
        </authorList>
    </citation>
    <scope>NUCLEOTIDE SEQUENCE</scope>
    <source>
        <strain evidence="10">5790</strain>
    </source>
</reference>
<dbReference type="NCBIfam" id="TIGR01297">
    <property type="entry name" value="CDF"/>
    <property type="match status" value="1"/>
</dbReference>
<dbReference type="InterPro" id="IPR058533">
    <property type="entry name" value="Cation_efflux_TM"/>
</dbReference>
<keyword evidence="5 7" id="KW-1133">Transmembrane helix</keyword>
<evidence type="ECO:0000256" key="4">
    <source>
        <dbReference type="ARBA" id="ARBA00022692"/>
    </source>
</evidence>
<evidence type="ECO:0000259" key="8">
    <source>
        <dbReference type="Pfam" id="PF01545"/>
    </source>
</evidence>
<evidence type="ECO:0000256" key="6">
    <source>
        <dbReference type="ARBA" id="ARBA00023136"/>
    </source>
</evidence>
<dbReference type="InterPro" id="IPR050291">
    <property type="entry name" value="CDF_Transporter"/>
</dbReference>